<evidence type="ECO:0000259" key="1">
    <source>
        <dbReference type="Pfam" id="PF16871"/>
    </source>
</evidence>
<accession>A0A420BF52</accession>
<evidence type="ECO:0000313" key="2">
    <source>
        <dbReference type="EMBL" id="RKE55330.1"/>
    </source>
</evidence>
<comment type="caution">
    <text evidence="2">The sequence shown here is derived from an EMBL/GenBank/DDBJ whole genome shotgun (WGS) entry which is preliminary data.</text>
</comment>
<proteinExistence type="predicted"/>
<dbReference type="Pfam" id="PF11958">
    <property type="entry name" value="DUF3472"/>
    <property type="match status" value="1"/>
</dbReference>
<dbReference type="InterPro" id="IPR031712">
    <property type="entry name" value="DUF5077"/>
</dbReference>
<keyword evidence="3" id="KW-1185">Reference proteome</keyword>
<dbReference type="Pfam" id="PF16871">
    <property type="entry name" value="DUF5077"/>
    <property type="match status" value="1"/>
</dbReference>
<dbReference type="OrthoDB" id="6014523at2"/>
<sequence length="458" mass="49684">MTTTEMVKIKYLYLFFTVLSFAGFLLLSCERDHAVEHTPSEIVSKKGSSLIQGDSNDLTLAIPMGGNAFVTNGSSGAEIFDNSNYGLRNWTSLSALVSTYFKVTQSGTLHLGIRGYVTTGTSVVRLTVNGQSFDVTMTGGAPAKDYYAGAVQIAAPGYVKVDLQGISKTSTYIGNMTDILIGGTAASSGLTYANIPASYYFSRRGPSVHLTPSLPTGNSYEWMYNEVTVPAGQDPVGSYYMANGFGQGYFGFQVNSATQRKIIFSVWDPSNEADGKTTAVSSGTDVVVSGFGGEGTGGKSNWTYDWSTGTTYKFLTRIRPDGLGNTLYSSWFYAPELGTWKYIATFKRPAISTYIKGAYSFLENFNNTMGYLGRKGYYSNFWVRSTTGTWIESTSCKFSVDGAGDNNQRGDYRGGVEIGKFFLQNGGFFNDFVAENTVFTRPANGTAPNIDLNNLPMN</sequence>
<feature type="domain" description="DUF5077" evidence="1">
    <location>
        <begin position="62"/>
        <end position="185"/>
    </location>
</feature>
<dbReference type="Proteomes" id="UP000286246">
    <property type="component" value="Unassembled WGS sequence"/>
</dbReference>
<protein>
    <submittedName>
        <fullName evidence="2">Uncharacterized protein DUF3472</fullName>
    </submittedName>
</protein>
<dbReference type="InterPro" id="IPR021862">
    <property type="entry name" value="DUF3472"/>
</dbReference>
<gene>
    <name evidence="2" type="ORF">DFQ12_0161</name>
</gene>
<evidence type="ECO:0000313" key="3">
    <source>
        <dbReference type="Proteomes" id="UP000286246"/>
    </source>
</evidence>
<dbReference type="EMBL" id="RAPY01000001">
    <property type="protein sequence ID" value="RKE55330.1"/>
    <property type="molecule type" value="Genomic_DNA"/>
</dbReference>
<organism evidence="2 3">
    <name type="scientific">Sphingobacterium detergens</name>
    <dbReference type="NCBI Taxonomy" id="1145106"/>
    <lineage>
        <taxon>Bacteria</taxon>
        <taxon>Pseudomonadati</taxon>
        <taxon>Bacteroidota</taxon>
        <taxon>Sphingobacteriia</taxon>
        <taxon>Sphingobacteriales</taxon>
        <taxon>Sphingobacteriaceae</taxon>
        <taxon>Sphingobacterium</taxon>
    </lineage>
</organism>
<reference evidence="2 3" key="1">
    <citation type="submission" date="2018-09" db="EMBL/GenBank/DDBJ databases">
        <title>Genomic Encyclopedia of Type Strains, Phase III (KMG-III): the genomes of soil and plant-associated and newly described type strains.</title>
        <authorList>
            <person name="Whitman W."/>
        </authorList>
    </citation>
    <scope>NUCLEOTIDE SEQUENCE [LARGE SCALE GENOMIC DNA]</scope>
    <source>
        <strain evidence="2 3">CECT 7938</strain>
    </source>
</reference>
<dbReference type="AlphaFoldDB" id="A0A420BF52"/>
<dbReference type="RefSeq" id="WP_120257125.1">
    <property type="nucleotide sequence ID" value="NZ_RAPY01000001.1"/>
</dbReference>
<name>A0A420BF52_SPHD1</name>